<evidence type="ECO:0000256" key="2">
    <source>
        <dbReference type="SAM" id="MobiDB-lite"/>
    </source>
</evidence>
<dbReference type="OrthoDB" id="272219at2759"/>
<evidence type="ECO:0000256" key="1">
    <source>
        <dbReference type="SAM" id="Coils"/>
    </source>
</evidence>
<evidence type="ECO:0000313" key="3">
    <source>
        <dbReference type="EMBL" id="EPY25028.1"/>
    </source>
</evidence>
<feature type="compositionally biased region" description="Low complexity" evidence="2">
    <location>
        <begin position="189"/>
        <end position="202"/>
    </location>
</feature>
<comment type="caution">
    <text evidence="3">The sequence shown here is derived from an EMBL/GenBank/DDBJ whole genome shotgun (WGS) entry which is preliminary data.</text>
</comment>
<proteinExistence type="predicted"/>
<evidence type="ECO:0000313" key="4">
    <source>
        <dbReference type="Proteomes" id="UP000015354"/>
    </source>
</evidence>
<reference evidence="3 4" key="1">
    <citation type="journal article" date="2013" name="PLoS ONE">
        <title>Predicting the Proteins of Angomonas deanei, Strigomonas culicis and Their Respective Endosymbionts Reveals New Aspects of the Trypanosomatidae Family.</title>
        <authorList>
            <person name="Motta M.C."/>
            <person name="Martins A.C."/>
            <person name="de Souza S.S."/>
            <person name="Catta-Preta C.M."/>
            <person name="Silva R."/>
            <person name="Klein C.C."/>
            <person name="de Almeida L.G."/>
            <person name="de Lima Cunha O."/>
            <person name="Ciapina L.P."/>
            <person name="Brocchi M."/>
            <person name="Colabardini A.C."/>
            <person name="de Araujo Lima B."/>
            <person name="Machado C.R."/>
            <person name="de Almeida Soares C.M."/>
            <person name="Probst C.M."/>
            <person name="de Menezes C.B."/>
            <person name="Thompson C.E."/>
            <person name="Bartholomeu D.C."/>
            <person name="Gradia D.F."/>
            <person name="Pavoni D.P."/>
            <person name="Grisard E.C."/>
            <person name="Fantinatti-Garboggini F."/>
            <person name="Marchini F.K."/>
            <person name="Rodrigues-Luiz G.F."/>
            <person name="Wagner G."/>
            <person name="Goldman G.H."/>
            <person name="Fietto J.L."/>
            <person name="Elias M.C."/>
            <person name="Goldman M.H."/>
            <person name="Sagot M.F."/>
            <person name="Pereira M."/>
            <person name="Stoco P.H."/>
            <person name="de Mendonca-Neto R.P."/>
            <person name="Teixeira S.M."/>
            <person name="Maciel T.E."/>
            <person name="de Oliveira Mendes T.A."/>
            <person name="Urmenyi T.P."/>
            <person name="de Souza W."/>
            <person name="Schenkman S."/>
            <person name="de Vasconcelos A.T."/>
        </authorList>
    </citation>
    <scope>NUCLEOTIDE SEQUENCE [LARGE SCALE GENOMIC DNA]</scope>
</reference>
<organism evidence="3 4">
    <name type="scientific">Strigomonas culicis</name>
    <dbReference type="NCBI Taxonomy" id="28005"/>
    <lineage>
        <taxon>Eukaryota</taxon>
        <taxon>Discoba</taxon>
        <taxon>Euglenozoa</taxon>
        <taxon>Kinetoplastea</taxon>
        <taxon>Metakinetoplastina</taxon>
        <taxon>Trypanosomatida</taxon>
        <taxon>Trypanosomatidae</taxon>
        <taxon>Strigomonadinae</taxon>
        <taxon>Strigomonas</taxon>
    </lineage>
</organism>
<dbReference type="Proteomes" id="UP000015354">
    <property type="component" value="Unassembled WGS sequence"/>
</dbReference>
<gene>
    <name evidence="3" type="ORF">STCU_06879</name>
</gene>
<feature type="compositionally biased region" description="Polar residues" evidence="2">
    <location>
        <begin position="133"/>
        <end position="145"/>
    </location>
</feature>
<dbReference type="EMBL" id="ATMH01006879">
    <property type="protein sequence ID" value="EPY25028.1"/>
    <property type="molecule type" value="Genomic_DNA"/>
</dbReference>
<sequence length="309" mass="32927">MSNLSQPTDRPRAAIAAPAANTPSNGTHGNETIVFLRTNEVSKPDLFFVPNSHSITLKDLVEEYNISSVIECDTNGAVQPRAVAFDSPSDVLRSGHHYIARRDARVDNGGSRVTFKGKILVQEFDLPTPPQSHFASNAPSFTSDVTPMPMVGGVPAPLQQAVEAQSRGDRKRPRDGAEDDSGAERDEAVAAAPARNVPLADATNRPPPVARKDGPAGGAAGPAGTGALSAPTVASAPPLPGEGGRPTHVTQFTPFAADLHGHGEDVLVTLDSLKELCEDWEREKRENERRHADAMEVLENTRRVLFSNC</sequence>
<accession>S9U827</accession>
<feature type="compositionally biased region" description="Gly residues" evidence="2">
    <location>
        <begin position="215"/>
        <end position="224"/>
    </location>
</feature>
<feature type="region of interest" description="Disordered" evidence="2">
    <location>
        <begin position="133"/>
        <end position="249"/>
    </location>
</feature>
<protein>
    <submittedName>
        <fullName evidence="3">Uncharacterized protein</fullName>
    </submittedName>
</protein>
<name>S9U827_9TRYP</name>
<keyword evidence="4" id="KW-1185">Reference proteome</keyword>
<feature type="coiled-coil region" evidence="1">
    <location>
        <begin position="270"/>
        <end position="297"/>
    </location>
</feature>
<feature type="compositionally biased region" description="Basic and acidic residues" evidence="2">
    <location>
        <begin position="166"/>
        <end position="188"/>
    </location>
</feature>
<dbReference type="AlphaFoldDB" id="S9U827"/>
<keyword evidence="1" id="KW-0175">Coiled coil</keyword>